<dbReference type="InterPro" id="IPR019606">
    <property type="entry name" value="GerMN"/>
</dbReference>
<feature type="compositionally biased region" description="Low complexity" evidence="1">
    <location>
        <begin position="20"/>
        <end position="34"/>
    </location>
</feature>
<evidence type="ECO:0000313" key="4">
    <source>
        <dbReference type="EMBL" id="MEW9263240.1"/>
    </source>
</evidence>
<protein>
    <submittedName>
        <fullName evidence="4">Gmad2 immunoglobulin-like domain-containing protein</fullName>
    </submittedName>
</protein>
<keyword evidence="2" id="KW-1133">Transmembrane helix</keyword>
<feature type="region of interest" description="Disordered" evidence="1">
    <location>
        <begin position="91"/>
        <end position="144"/>
    </location>
</feature>
<dbReference type="EMBL" id="JBFNQN010000001">
    <property type="protein sequence ID" value="MEW9263240.1"/>
    <property type="molecule type" value="Genomic_DNA"/>
</dbReference>
<dbReference type="RefSeq" id="WP_367635837.1">
    <property type="nucleotide sequence ID" value="NZ_JBFNQN010000001.1"/>
</dbReference>
<keyword evidence="2" id="KW-0812">Transmembrane</keyword>
<dbReference type="Pfam" id="PF10648">
    <property type="entry name" value="Gmad2"/>
    <property type="match status" value="1"/>
</dbReference>
<gene>
    <name evidence="4" type="ORF">AB1207_00615</name>
</gene>
<evidence type="ECO:0000259" key="3">
    <source>
        <dbReference type="SMART" id="SM00909"/>
    </source>
</evidence>
<evidence type="ECO:0000256" key="1">
    <source>
        <dbReference type="SAM" id="MobiDB-lite"/>
    </source>
</evidence>
<proteinExistence type="predicted"/>
<keyword evidence="5" id="KW-1185">Reference proteome</keyword>
<organism evidence="4 5">
    <name type="scientific">Kineococcus endophyticus</name>
    <dbReference type="NCBI Taxonomy" id="1181883"/>
    <lineage>
        <taxon>Bacteria</taxon>
        <taxon>Bacillati</taxon>
        <taxon>Actinomycetota</taxon>
        <taxon>Actinomycetes</taxon>
        <taxon>Kineosporiales</taxon>
        <taxon>Kineosporiaceae</taxon>
        <taxon>Kineococcus</taxon>
    </lineage>
</organism>
<dbReference type="Pfam" id="PF10646">
    <property type="entry name" value="Germane"/>
    <property type="match status" value="1"/>
</dbReference>
<feature type="region of interest" description="Disordered" evidence="1">
    <location>
        <begin position="358"/>
        <end position="377"/>
    </location>
</feature>
<feature type="domain" description="GerMN" evidence="3">
    <location>
        <begin position="178"/>
        <end position="266"/>
    </location>
</feature>
<comment type="caution">
    <text evidence="4">The sequence shown here is derived from an EMBL/GenBank/DDBJ whole genome shotgun (WGS) entry which is preliminary data.</text>
</comment>
<feature type="compositionally biased region" description="Basic and acidic residues" evidence="1">
    <location>
        <begin position="35"/>
        <end position="48"/>
    </location>
</feature>
<feature type="region of interest" description="Disordered" evidence="1">
    <location>
        <begin position="1"/>
        <end position="55"/>
    </location>
</feature>
<dbReference type="Proteomes" id="UP001555826">
    <property type="component" value="Unassembled WGS sequence"/>
</dbReference>
<feature type="transmembrane region" description="Helical" evidence="2">
    <location>
        <begin position="59"/>
        <end position="79"/>
    </location>
</feature>
<sequence>MDDVTPSGPLPDPDGDDDLSPTARQLRDVLAARAADARPTDRLEEIRMTSRAARRRSRAWAAVAGVAAVVVVGGGAYAVTQRSSGNVSTVAASTSATPSGSSAAPSTASSPTSAAPSTAAGSSAPATASGTGTGTATGTAATGTLPSGAGTVPVYWVGGQPSKLFREYVEAGTAKDDPTNALRAMLAGKPSDPDYSSPWSADPSATVTSSGGRLVVDLSASAASGSAGAGGAQLAVQQLVYTVTAAAGSDDPVEVRVDGKARPSLFGTAVAETLSRAPQADVQAPAWITSVTGASGSVAVKGVGSAFEGTLMYTITNSAGTEVARDAVQAGANGTFAPFSFTAQVPAGTYTVTVFAPDESGGEAGPTAGDTKTVTVS</sequence>
<keyword evidence="2" id="KW-0472">Membrane</keyword>
<evidence type="ECO:0000313" key="5">
    <source>
        <dbReference type="Proteomes" id="UP001555826"/>
    </source>
</evidence>
<dbReference type="InterPro" id="IPR018911">
    <property type="entry name" value="Gmad2_Ig-like_dom"/>
</dbReference>
<dbReference type="SMART" id="SM00909">
    <property type="entry name" value="Germane"/>
    <property type="match status" value="1"/>
</dbReference>
<name>A0ABV3P0U8_9ACTN</name>
<reference evidence="4 5" key="1">
    <citation type="submission" date="2024-07" db="EMBL/GenBank/DDBJ databases">
        <authorList>
            <person name="Thanompreechachai J."/>
            <person name="Duangmal K."/>
        </authorList>
    </citation>
    <scope>NUCLEOTIDE SEQUENCE [LARGE SCALE GENOMIC DNA]</scope>
    <source>
        <strain evidence="4 5">KCTC 19886</strain>
    </source>
</reference>
<evidence type="ECO:0000256" key="2">
    <source>
        <dbReference type="SAM" id="Phobius"/>
    </source>
</evidence>
<accession>A0ABV3P0U8</accession>